<accession>A0A1Q6R1T8</accession>
<feature type="binding site" evidence="4">
    <location>
        <position position="58"/>
    </location>
    <ligand>
        <name>substrate</name>
    </ligand>
</feature>
<dbReference type="InterPro" id="IPR001345">
    <property type="entry name" value="PG/BPGM_mutase_AS"/>
</dbReference>
<comment type="caution">
    <text evidence="5">The sequence shown here is derived from an EMBL/GenBank/DDBJ whole genome shotgun (WGS) entry which is preliminary data.</text>
</comment>
<dbReference type="Gene3D" id="3.40.50.1240">
    <property type="entry name" value="Phosphoglycerate mutase-like"/>
    <property type="match status" value="1"/>
</dbReference>
<feature type="active site" description="Tele-phosphohistidine intermediate" evidence="3">
    <location>
        <position position="9"/>
    </location>
</feature>
<dbReference type="PANTHER" id="PTHR48100:SF1">
    <property type="entry name" value="HISTIDINE PHOSPHATASE FAMILY PROTEIN-RELATED"/>
    <property type="match status" value="1"/>
</dbReference>
<evidence type="ECO:0008006" key="7">
    <source>
        <dbReference type="Google" id="ProtNLM"/>
    </source>
</evidence>
<dbReference type="GO" id="GO:0005737">
    <property type="term" value="C:cytoplasm"/>
    <property type="evidence" value="ECO:0007669"/>
    <property type="project" value="TreeGrafter"/>
</dbReference>
<evidence type="ECO:0000256" key="2">
    <source>
        <dbReference type="ARBA" id="ARBA00023235"/>
    </source>
</evidence>
<keyword evidence="1" id="KW-0324">Glycolysis</keyword>
<dbReference type="PANTHER" id="PTHR48100">
    <property type="entry name" value="BROAD-SPECIFICITY PHOSPHATASE YOR283W-RELATED"/>
    <property type="match status" value="1"/>
</dbReference>
<dbReference type="InterPro" id="IPR050275">
    <property type="entry name" value="PGM_Phosphatase"/>
</dbReference>
<keyword evidence="2" id="KW-0413">Isomerase</keyword>
<dbReference type="CDD" id="cd07067">
    <property type="entry name" value="HP_PGM_like"/>
    <property type="match status" value="1"/>
</dbReference>
<dbReference type="PROSITE" id="PS00175">
    <property type="entry name" value="PG_MUTASE"/>
    <property type="match status" value="1"/>
</dbReference>
<organism evidence="5 6">
    <name type="scientific">Phascolarctobacterium succinatutens</name>
    <dbReference type="NCBI Taxonomy" id="626940"/>
    <lineage>
        <taxon>Bacteria</taxon>
        <taxon>Bacillati</taxon>
        <taxon>Bacillota</taxon>
        <taxon>Negativicutes</taxon>
        <taxon>Acidaminococcales</taxon>
        <taxon>Acidaminococcaceae</taxon>
        <taxon>Phascolarctobacterium</taxon>
    </lineage>
</organism>
<dbReference type="STRING" id="626940.BHW43_10325"/>
<dbReference type="GO" id="GO:0016791">
    <property type="term" value="F:phosphatase activity"/>
    <property type="evidence" value="ECO:0007669"/>
    <property type="project" value="TreeGrafter"/>
</dbReference>
<evidence type="ECO:0000313" key="6">
    <source>
        <dbReference type="Proteomes" id="UP000186777"/>
    </source>
</evidence>
<sequence length="213" mass="24265">MGKIYLIRHGETDSNKGHRFQGRINMPLNAKGLEQSEKLAAYMQHLPVDKIYCSSMLRACMTAAPLAMSKNMSYQPLDLLQEVSFGAWEGLEYAEISRRWPKEMDDFLTRPGEWIPPQGESFHDVARRCQAAFDYIFEREGHEKNIAIVSHGGIIRVQLCLLLGIPLNNLWKLSVHNVSVSTLNDWQGNIIAETINDAHFAREQGSSVNWLHK</sequence>
<dbReference type="PIRSF" id="PIRSF000709">
    <property type="entry name" value="6PFK_2-Ptase"/>
    <property type="match status" value="1"/>
</dbReference>
<protein>
    <recommendedName>
        <fullName evidence="7">Alpha-ribazole phosphatase</fullName>
    </recommendedName>
</protein>
<evidence type="ECO:0000256" key="3">
    <source>
        <dbReference type="PIRSR" id="PIRSR613078-1"/>
    </source>
</evidence>
<reference evidence="5 6" key="1">
    <citation type="journal article" date="2016" name="Nat. Biotechnol.">
        <title>Measurement of bacterial replication rates in microbial communities.</title>
        <authorList>
            <person name="Brown C.T."/>
            <person name="Olm M.R."/>
            <person name="Thomas B.C."/>
            <person name="Banfield J.F."/>
        </authorList>
    </citation>
    <scope>NUCLEOTIDE SEQUENCE [LARGE SCALE GENOMIC DNA]</scope>
    <source>
        <strain evidence="5">46_33</strain>
    </source>
</reference>
<feature type="active site" description="Proton donor/acceptor" evidence="3">
    <location>
        <position position="82"/>
    </location>
</feature>
<dbReference type="SUPFAM" id="SSF53254">
    <property type="entry name" value="Phosphoglycerate mutase-like"/>
    <property type="match status" value="1"/>
</dbReference>
<evidence type="ECO:0000313" key="5">
    <source>
        <dbReference type="EMBL" id="OLA36352.1"/>
    </source>
</evidence>
<evidence type="ECO:0000256" key="1">
    <source>
        <dbReference type="ARBA" id="ARBA00023152"/>
    </source>
</evidence>
<dbReference type="Pfam" id="PF00300">
    <property type="entry name" value="His_Phos_1"/>
    <property type="match status" value="1"/>
</dbReference>
<evidence type="ECO:0000256" key="4">
    <source>
        <dbReference type="PIRSR" id="PIRSR613078-2"/>
    </source>
</evidence>
<dbReference type="Proteomes" id="UP000186777">
    <property type="component" value="Unassembled WGS sequence"/>
</dbReference>
<name>A0A1Q6R1T8_9FIRM</name>
<dbReference type="AlphaFoldDB" id="A0A1Q6R1T8"/>
<gene>
    <name evidence="5" type="ORF">BHW43_10325</name>
</gene>
<feature type="binding site" evidence="4">
    <location>
        <begin position="8"/>
        <end position="15"/>
    </location>
    <ligand>
        <name>substrate</name>
    </ligand>
</feature>
<dbReference type="EMBL" id="MNTG01000046">
    <property type="protein sequence ID" value="OLA36352.1"/>
    <property type="molecule type" value="Genomic_DNA"/>
</dbReference>
<dbReference type="RefSeq" id="WP_303680477.1">
    <property type="nucleotide sequence ID" value="NZ_CAJLOJ010000027.1"/>
</dbReference>
<dbReference type="InterPro" id="IPR013078">
    <property type="entry name" value="His_Pase_superF_clade-1"/>
</dbReference>
<dbReference type="InterPro" id="IPR029033">
    <property type="entry name" value="His_PPase_superfam"/>
</dbReference>
<dbReference type="SMART" id="SM00855">
    <property type="entry name" value="PGAM"/>
    <property type="match status" value="1"/>
</dbReference>
<proteinExistence type="predicted"/>